<dbReference type="RefSeq" id="WP_072247262.1">
    <property type="nucleotide sequence ID" value="NZ_FBYC01000004.1"/>
</dbReference>
<dbReference type="InterPro" id="IPR033900">
    <property type="entry name" value="Gram_neg_porin_domain"/>
</dbReference>
<dbReference type="EMBL" id="LJSG01000016">
    <property type="protein sequence ID" value="KPP90947.1"/>
    <property type="molecule type" value="Genomic_DNA"/>
</dbReference>
<feature type="signal peptide" evidence="1">
    <location>
        <begin position="1"/>
        <end position="19"/>
    </location>
</feature>
<dbReference type="Pfam" id="PF13609">
    <property type="entry name" value="Porin_4"/>
    <property type="match status" value="1"/>
</dbReference>
<organism evidence="4 5">
    <name type="scientific">Roseibaca calidilacus</name>
    <dbReference type="NCBI Taxonomy" id="1666912"/>
    <lineage>
        <taxon>Bacteria</taxon>
        <taxon>Pseudomonadati</taxon>
        <taxon>Pseudomonadota</taxon>
        <taxon>Alphaproteobacteria</taxon>
        <taxon>Rhodobacterales</taxon>
        <taxon>Paracoccaceae</taxon>
        <taxon>Roseinatronobacter</taxon>
    </lineage>
</organism>
<protein>
    <submittedName>
        <fullName evidence="3">Outer membrane protein OmpU</fullName>
    </submittedName>
    <submittedName>
        <fullName evidence="4">RPP family porin</fullName>
    </submittedName>
</protein>
<proteinExistence type="predicted"/>
<keyword evidence="1" id="KW-0732">Signal</keyword>
<dbReference type="Proteomes" id="UP000050413">
    <property type="component" value="Unassembled WGS sequence"/>
</dbReference>
<dbReference type="EMBL" id="FBYC01000004">
    <property type="protein sequence ID" value="CUX83856.1"/>
    <property type="molecule type" value="Genomic_DNA"/>
</dbReference>
<reference evidence="3 6" key="2">
    <citation type="submission" date="2016-01" db="EMBL/GenBank/DDBJ databases">
        <authorList>
            <person name="Varghese N."/>
        </authorList>
    </citation>
    <scope>NUCLEOTIDE SEQUENCE [LARGE SCALE GENOMIC DNA]</scope>
    <source>
        <strain evidence="3 6">HL-91</strain>
    </source>
</reference>
<feature type="chain" id="PRO_5010274040" evidence="1">
    <location>
        <begin position="20"/>
        <end position="277"/>
    </location>
</feature>
<dbReference type="Proteomes" id="UP000182045">
    <property type="component" value="Unassembled WGS sequence"/>
</dbReference>
<dbReference type="STRING" id="1666912.Ga0058931_3218"/>
<evidence type="ECO:0000313" key="4">
    <source>
        <dbReference type="EMBL" id="KPP90947.1"/>
    </source>
</evidence>
<comment type="caution">
    <text evidence="4">The sequence shown here is derived from an EMBL/GenBank/DDBJ whole genome shotgun (WGS) entry which is preliminary data.</text>
</comment>
<dbReference type="AlphaFoldDB" id="A0A0P8A9V4"/>
<keyword evidence="6" id="KW-1185">Reference proteome</keyword>
<evidence type="ECO:0000313" key="3">
    <source>
        <dbReference type="EMBL" id="CUX83856.1"/>
    </source>
</evidence>
<name>A0A0P8A9V4_9RHOB</name>
<dbReference type="OrthoDB" id="7326315at2"/>
<sequence length="277" mass="27977">MKKLLLASTALVMSAGVAAAEVALSGSAQMGIVYDSSATDELSFNTEMGVTFTMSGETDGGLAFGAKFGAKDAVDADSGEAGTVFISGEFGKLSMGDVDSAADAIVGQIDGVGLTGLEDLNEIEYIGIGTAPGALYEYSIDGFSIAAGIGQIDESDRVISIAAGYSFEGFTVGLGYEDEDGGPDQVSISAAYSMDMLTVKAIYADHSTDGDSYGLSVSGSFDATTVTAFASRDTDEDTNFGVGAAYDLGGGAELVGGIARDGTADATLADFGLSFKF</sequence>
<dbReference type="SUPFAM" id="SSF56935">
    <property type="entry name" value="Porins"/>
    <property type="match status" value="1"/>
</dbReference>
<reference evidence="4 5" key="1">
    <citation type="submission" date="2015-09" db="EMBL/GenBank/DDBJ databases">
        <title>Identification and resolution of microdiversity through metagenomic sequencing of parallel consortia.</title>
        <authorList>
            <person name="Nelson W.C."/>
            <person name="Romine M.F."/>
            <person name="Lindemann S.R."/>
        </authorList>
    </citation>
    <scope>NUCLEOTIDE SEQUENCE [LARGE SCALE GENOMIC DNA]</scope>
    <source>
        <strain evidence="4">HL-91</strain>
    </source>
</reference>
<gene>
    <name evidence="3" type="ORF">Ga0058931_3218</name>
    <name evidence="4" type="ORF">HLUCCA05_05895</name>
</gene>
<evidence type="ECO:0000313" key="6">
    <source>
        <dbReference type="Proteomes" id="UP000182045"/>
    </source>
</evidence>
<dbReference type="GO" id="GO:0016020">
    <property type="term" value="C:membrane"/>
    <property type="evidence" value="ECO:0007669"/>
    <property type="project" value="InterPro"/>
</dbReference>
<dbReference type="Gene3D" id="2.40.160.10">
    <property type="entry name" value="Porin"/>
    <property type="match status" value="1"/>
</dbReference>
<dbReference type="InterPro" id="IPR023614">
    <property type="entry name" value="Porin_dom_sf"/>
</dbReference>
<dbReference type="GO" id="GO:0015288">
    <property type="term" value="F:porin activity"/>
    <property type="evidence" value="ECO:0007669"/>
    <property type="project" value="InterPro"/>
</dbReference>
<accession>A0A0P8A9V4</accession>
<evidence type="ECO:0000259" key="2">
    <source>
        <dbReference type="Pfam" id="PF13609"/>
    </source>
</evidence>
<feature type="domain" description="Porin" evidence="2">
    <location>
        <begin position="7"/>
        <end position="262"/>
    </location>
</feature>
<evidence type="ECO:0000256" key="1">
    <source>
        <dbReference type="SAM" id="SignalP"/>
    </source>
</evidence>
<evidence type="ECO:0000313" key="5">
    <source>
        <dbReference type="Proteomes" id="UP000050413"/>
    </source>
</evidence>